<dbReference type="InterPro" id="IPR009326">
    <property type="entry name" value="DUF984"/>
</dbReference>
<evidence type="ECO:0000313" key="2">
    <source>
        <dbReference type="EMBL" id="GAA4902378.1"/>
    </source>
</evidence>
<dbReference type="InterPro" id="IPR015947">
    <property type="entry name" value="PUA-like_sf"/>
</dbReference>
<name>A0ABP9FI60_9ACTN</name>
<proteinExistence type="predicted"/>
<dbReference type="InterPro" id="IPR007374">
    <property type="entry name" value="ASCH_domain"/>
</dbReference>
<dbReference type="Pfam" id="PF04266">
    <property type="entry name" value="ASCH"/>
    <property type="match status" value="1"/>
</dbReference>
<dbReference type="EMBL" id="BAABLV010000035">
    <property type="protein sequence ID" value="GAA4902378.1"/>
    <property type="molecule type" value="Genomic_DNA"/>
</dbReference>
<dbReference type="Proteomes" id="UP001501521">
    <property type="component" value="Unassembled WGS sequence"/>
</dbReference>
<reference evidence="3" key="1">
    <citation type="journal article" date="2019" name="Int. J. Syst. Evol. Microbiol.">
        <title>The Global Catalogue of Microorganisms (GCM) 10K type strain sequencing project: providing services to taxonomists for standard genome sequencing and annotation.</title>
        <authorList>
            <consortium name="The Broad Institute Genomics Platform"/>
            <consortium name="The Broad Institute Genome Sequencing Center for Infectious Disease"/>
            <person name="Wu L."/>
            <person name="Ma J."/>
        </authorList>
    </citation>
    <scope>NUCLEOTIDE SEQUENCE [LARGE SCALE GENOMIC DNA]</scope>
    <source>
        <strain evidence="3">JCM 19125</strain>
    </source>
</reference>
<dbReference type="PANTHER" id="PTHR39203:SF1">
    <property type="entry name" value="CYTOPLASMIC PROTEIN"/>
    <property type="match status" value="1"/>
</dbReference>
<sequence>MDVNQFWEHARVGANLNPFQEWMGPQVWGTVTPPAWSFGETPEEADQLAEDIVTGRKTGTSSLLWQYERDDIPLPEPSTLAIVLDGSDEPRALILTTKVRVVPFSAVDEQHALAESGSLGEWLRRHEALARAVDDGAHPFDPSMPFVLETLELLYPHPAQRRAG</sequence>
<dbReference type="PANTHER" id="PTHR39203">
    <property type="entry name" value="CYTOPLASMIC PROTEIN-RELATED"/>
    <property type="match status" value="1"/>
</dbReference>
<evidence type="ECO:0000313" key="3">
    <source>
        <dbReference type="Proteomes" id="UP001501521"/>
    </source>
</evidence>
<gene>
    <name evidence="2" type="ORF">GCM10025789_21360</name>
</gene>
<dbReference type="SMART" id="SM01022">
    <property type="entry name" value="ASCH"/>
    <property type="match status" value="1"/>
</dbReference>
<evidence type="ECO:0000259" key="1">
    <source>
        <dbReference type="SMART" id="SM01022"/>
    </source>
</evidence>
<protein>
    <recommendedName>
        <fullName evidence="1">ASCH domain-containing protein</fullName>
    </recommendedName>
</protein>
<feature type="domain" description="ASCH" evidence="1">
    <location>
        <begin position="36"/>
        <end position="155"/>
    </location>
</feature>
<organism evidence="2 3">
    <name type="scientific">Tessaracoccus lubricantis</name>
    <dbReference type="NCBI Taxonomy" id="545543"/>
    <lineage>
        <taxon>Bacteria</taxon>
        <taxon>Bacillati</taxon>
        <taxon>Actinomycetota</taxon>
        <taxon>Actinomycetes</taxon>
        <taxon>Propionibacteriales</taxon>
        <taxon>Propionibacteriaceae</taxon>
        <taxon>Tessaracoccus</taxon>
    </lineage>
</organism>
<dbReference type="RefSeq" id="WP_345582665.1">
    <property type="nucleotide sequence ID" value="NZ_BAABLV010000035.1"/>
</dbReference>
<dbReference type="SUPFAM" id="SSF88697">
    <property type="entry name" value="PUA domain-like"/>
    <property type="match status" value="1"/>
</dbReference>
<keyword evidence="3" id="KW-1185">Reference proteome</keyword>
<accession>A0ABP9FI60</accession>
<comment type="caution">
    <text evidence="2">The sequence shown here is derived from an EMBL/GenBank/DDBJ whole genome shotgun (WGS) entry which is preliminary data.</text>
</comment>
<dbReference type="Gene3D" id="3.10.400.10">
    <property type="entry name" value="Sulfate adenylyltransferase"/>
    <property type="match status" value="1"/>
</dbReference>